<name>A0A4C1VYK6_EUMVA</name>
<dbReference type="Proteomes" id="UP000299102">
    <property type="component" value="Unassembled WGS sequence"/>
</dbReference>
<dbReference type="EMBL" id="BGZK01000440">
    <property type="protein sequence ID" value="GBP43680.1"/>
    <property type="molecule type" value="Genomic_DNA"/>
</dbReference>
<organism evidence="1 2">
    <name type="scientific">Eumeta variegata</name>
    <name type="common">Bagworm moth</name>
    <name type="synonym">Eumeta japonica</name>
    <dbReference type="NCBI Taxonomy" id="151549"/>
    <lineage>
        <taxon>Eukaryota</taxon>
        <taxon>Metazoa</taxon>
        <taxon>Ecdysozoa</taxon>
        <taxon>Arthropoda</taxon>
        <taxon>Hexapoda</taxon>
        <taxon>Insecta</taxon>
        <taxon>Pterygota</taxon>
        <taxon>Neoptera</taxon>
        <taxon>Endopterygota</taxon>
        <taxon>Lepidoptera</taxon>
        <taxon>Glossata</taxon>
        <taxon>Ditrysia</taxon>
        <taxon>Tineoidea</taxon>
        <taxon>Psychidae</taxon>
        <taxon>Oiketicinae</taxon>
        <taxon>Eumeta</taxon>
    </lineage>
</organism>
<comment type="caution">
    <text evidence="1">The sequence shown here is derived from an EMBL/GenBank/DDBJ whole genome shotgun (WGS) entry which is preliminary data.</text>
</comment>
<protein>
    <submittedName>
        <fullName evidence="1">Uncharacterized protein</fullName>
    </submittedName>
</protein>
<sequence>MGPCGTTPNKGGEASLYVVFCVAGTKCCVGKHSVITGNNRSRRMLRAIPRIPPATSPCAAFSCSQRRTAAPAHHASPDINLH</sequence>
<dbReference type="AlphaFoldDB" id="A0A4C1VYK6"/>
<accession>A0A4C1VYK6</accession>
<gene>
    <name evidence="1" type="ORF">EVAR_30514_1</name>
</gene>
<proteinExistence type="predicted"/>
<reference evidence="1 2" key="1">
    <citation type="journal article" date="2019" name="Commun. Biol.">
        <title>The bagworm genome reveals a unique fibroin gene that provides high tensile strength.</title>
        <authorList>
            <person name="Kono N."/>
            <person name="Nakamura H."/>
            <person name="Ohtoshi R."/>
            <person name="Tomita M."/>
            <person name="Numata K."/>
            <person name="Arakawa K."/>
        </authorList>
    </citation>
    <scope>NUCLEOTIDE SEQUENCE [LARGE SCALE GENOMIC DNA]</scope>
</reference>
<keyword evidence="2" id="KW-1185">Reference proteome</keyword>
<evidence type="ECO:0000313" key="2">
    <source>
        <dbReference type="Proteomes" id="UP000299102"/>
    </source>
</evidence>
<evidence type="ECO:0000313" key="1">
    <source>
        <dbReference type="EMBL" id="GBP43680.1"/>
    </source>
</evidence>